<dbReference type="Proteomes" id="UP000199137">
    <property type="component" value="Unassembled WGS sequence"/>
</dbReference>
<sequence>MRKLPLARVATVAACAALLFPVSAAYADPPHNLPQNANGYEQSFSPAYDYDGDGCYATPAIGPDGTLAPGLKTTGAVNGNCHDKSDLDNSQTYSRSTCNHGWCAVVYASYFEKDQAVDGSGLGGHRHDWEHVISWIDQSSNQVEYVTTTQHSSQVTYPRSKVSFDGAHPKAVYHKDGPGTHFFRLADAHDEPPENHYHDWRYPPLVGWDGWPSTALRDRLTGADFGAATIKISEGRYQDLLEKSKPSGIPFDPRG</sequence>
<dbReference type="OrthoDB" id="4274514at2"/>
<dbReference type="InterPro" id="IPR008701">
    <property type="entry name" value="NPP1"/>
</dbReference>
<reference evidence="2 3" key="1">
    <citation type="submission" date="2016-10" db="EMBL/GenBank/DDBJ databases">
        <authorList>
            <person name="de Groot N.N."/>
        </authorList>
    </citation>
    <scope>NUCLEOTIDE SEQUENCE [LARGE SCALE GENOMIC DNA]</scope>
    <source>
        <strain evidence="2 3">DSM 44637</strain>
    </source>
</reference>
<dbReference type="PANTHER" id="PTHR33657:SF6">
    <property type="entry name" value="SECRETED PROTEIN"/>
    <property type="match status" value="1"/>
</dbReference>
<dbReference type="PIRSF" id="PIRSF029958">
    <property type="entry name" value="Necrosis-inducing_protein"/>
    <property type="match status" value="1"/>
</dbReference>
<evidence type="ECO:0000313" key="2">
    <source>
        <dbReference type="EMBL" id="SFO93642.1"/>
    </source>
</evidence>
<dbReference type="STRING" id="112413.SAMN05421854_103491"/>
<evidence type="ECO:0000256" key="1">
    <source>
        <dbReference type="SAM" id="SignalP"/>
    </source>
</evidence>
<accession>A0A1I5L8Z6</accession>
<feature type="chain" id="PRO_5011773850" evidence="1">
    <location>
        <begin position="28"/>
        <end position="255"/>
    </location>
</feature>
<organism evidence="2 3">
    <name type="scientific">Amycolatopsis rubida</name>
    <dbReference type="NCBI Taxonomy" id="112413"/>
    <lineage>
        <taxon>Bacteria</taxon>
        <taxon>Bacillati</taxon>
        <taxon>Actinomycetota</taxon>
        <taxon>Actinomycetes</taxon>
        <taxon>Pseudonocardiales</taxon>
        <taxon>Pseudonocardiaceae</taxon>
        <taxon>Amycolatopsis</taxon>
    </lineage>
</organism>
<dbReference type="PANTHER" id="PTHR33657">
    <property type="entry name" value="DOMAIN PROTEIN, PUTATIVE (AFU_ORTHOLOGUE AFUA_5G00600)-RELATED"/>
    <property type="match status" value="1"/>
</dbReference>
<dbReference type="RefSeq" id="WP_093573726.1">
    <property type="nucleotide sequence ID" value="NZ_FOWC01000003.1"/>
</dbReference>
<dbReference type="AlphaFoldDB" id="A0A1I5L8Z6"/>
<gene>
    <name evidence="2" type="ORF">SAMN05421854_103491</name>
</gene>
<protein>
    <submittedName>
        <fullName evidence="2">Necrosis inducing protein (NPP1)</fullName>
    </submittedName>
</protein>
<evidence type="ECO:0000313" key="3">
    <source>
        <dbReference type="Proteomes" id="UP000199137"/>
    </source>
</evidence>
<keyword evidence="1" id="KW-0732">Signal</keyword>
<name>A0A1I5L8Z6_9PSEU</name>
<proteinExistence type="predicted"/>
<dbReference type="Pfam" id="PF05630">
    <property type="entry name" value="NPP1"/>
    <property type="match status" value="1"/>
</dbReference>
<dbReference type="EMBL" id="FOWC01000003">
    <property type="protein sequence ID" value="SFO93642.1"/>
    <property type="molecule type" value="Genomic_DNA"/>
</dbReference>
<feature type="signal peptide" evidence="1">
    <location>
        <begin position="1"/>
        <end position="27"/>
    </location>
</feature>